<reference evidence="1 2" key="1">
    <citation type="submission" date="2014-04" db="EMBL/GenBank/DDBJ databases">
        <authorList>
            <consortium name="DOE Joint Genome Institute"/>
            <person name="Kuo A."/>
            <person name="Kohler A."/>
            <person name="Costa M.D."/>
            <person name="Nagy L.G."/>
            <person name="Floudas D."/>
            <person name="Copeland A."/>
            <person name="Barry K.W."/>
            <person name="Cichocki N."/>
            <person name="Veneault-Fourrey C."/>
            <person name="LaButti K."/>
            <person name="Lindquist E.A."/>
            <person name="Lipzen A."/>
            <person name="Lundell T."/>
            <person name="Morin E."/>
            <person name="Murat C."/>
            <person name="Sun H."/>
            <person name="Tunlid A."/>
            <person name="Henrissat B."/>
            <person name="Grigoriev I.V."/>
            <person name="Hibbett D.S."/>
            <person name="Martin F."/>
            <person name="Nordberg H.P."/>
            <person name="Cantor M.N."/>
            <person name="Hua S.X."/>
        </authorList>
    </citation>
    <scope>NUCLEOTIDE SEQUENCE [LARGE SCALE GENOMIC DNA]</scope>
    <source>
        <strain evidence="1 2">Marx 270</strain>
    </source>
</reference>
<dbReference type="EMBL" id="KN831959">
    <property type="protein sequence ID" value="KIO07545.1"/>
    <property type="molecule type" value="Genomic_DNA"/>
</dbReference>
<dbReference type="Proteomes" id="UP000054217">
    <property type="component" value="Unassembled WGS sequence"/>
</dbReference>
<sequence>MFVNRFPVPSMHHSQQRCSRKPLLLATQLWIATAMVVLITSQHIPQPLQTTSI</sequence>
<protein>
    <submittedName>
        <fullName evidence="1">Uncharacterized protein</fullName>
    </submittedName>
</protein>
<evidence type="ECO:0000313" key="1">
    <source>
        <dbReference type="EMBL" id="KIO07545.1"/>
    </source>
</evidence>
<reference evidence="2" key="2">
    <citation type="submission" date="2015-01" db="EMBL/GenBank/DDBJ databases">
        <title>Evolutionary Origins and Diversification of the Mycorrhizal Mutualists.</title>
        <authorList>
            <consortium name="DOE Joint Genome Institute"/>
            <consortium name="Mycorrhizal Genomics Consortium"/>
            <person name="Kohler A."/>
            <person name="Kuo A."/>
            <person name="Nagy L.G."/>
            <person name="Floudas D."/>
            <person name="Copeland A."/>
            <person name="Barry K.W."/>
            <person name="Cichocki N."/>
            <person name="Veneault-Fourrey C."/>
            <person name="LaButti K."/>
            <person name="Lindquist E.A."/>
            <person name="Lipzen A."/>
            <person name="Lundell T."/>
            <person name="Morin E."/>
            <person name="Murat C."/>
            <person name="Riley R."/>
            <person name="Ohm R."/>
            <person name="Sun H."/>
            <person name="Tunlid A."/>
            <person name="Henrissat B."/>
            <person name="Grigoriev I.V."/>
            <person name="Hibbett D.S."/>
            <person name="Martin F."/>
        </authorList>
    </citation>
    <scope>NUCLEOTIDE SEQUENCE [LARGE SCALE GENOMIC DNA]</scope>
    <source>
        <strain evidence="2">Marx 270</strain>
    </source>
</reference>
<keyword evidence="2" id="KW-1185">Reference proteome</keyword>
<proteinExistence type="predicted"/>
<feature type="non-terminal residue" evidence="1">
    <location>
        <position position="1"/>
    </location>
</feature>
<accession>A0A0C3P3D8</accession>
<name>A0A0C3P3D8_PISTI</name>
<dbReference type="HOGENOM" id="CLU_3069663_0_0_1"/>
<gene>
    <name evidence="1" type="ORF">M404DRAFT_997735</name>
</gene>
<dbReference type="AlphaFoldDB" id="A0A0C3P3D8"/>
<dbReference type="InParanoid" id="A0A0C3P3D8"/>
<organism evidence="1 2">
    <name type="scientific">Pisolithus tinctorius Marx 270</name>
    <dbReference type="NCBI Taxonomy" id="870435"/>
    <lineage>
        <taxon>Eukaryota</taxon>
        <taxon>Fungi</taxon>
        <taxon>Dikarya</taxon>
        <taxon>Basidiomycota</taxon>
        <taxon>Agaricomycotina</taxon>
        <taxon>Agaricomycetes</taxon>
        <taxon>Agaricomycetidae</taxon>
        <taxon>Boletales</taxon>
        <taxon>Sclerodermatineae</taxon>
        <taxon>Pisolithaceae</taxon>
        <taxon>Pisolithus</taxon>
    </lineage>
</organism>
<evidence type="ECO:0000313" key="2">
    <source>
        <dbReference type="Proteomes" id="UP000054217"/>
    </source>
</evidence>